<dbReference type="OrthoDB" id="260807at2759"/>
<dbReference type="InterPro" id="IPR001204">
    <property type="entry name" value="Phos_transporter"/>
</dbReference>
<feature type="compositionally biased region" description="Acidic residues" evidence="9">
    <location>
        <begin position="372"/>
        <end position="386"/>
    </location>
</feature>
<feature type="transmembrane region" description="Helical" evidence="8">
    <location>
        <begin position="448"/>
        <end position="465"/>
    </location>
</feature>
<keyword evidence="6 8" id="KW-1133">Transmembrane helix</keyword>
<feature type="transmembrane region" description="Helical" evidence="8">
    <location>
        <begin position="198"/>
        <end position="216"/>
    </location>
</feature>
<evidence type="ECO:0000256" key="9">
    <source>
        <dbReference type="SAM" id="MobiDB-lite"/>
    </source>
</evidence>
<evidence type="ECO:0000256" key="1">
    <source>
        <dbReference type="ARBA" id="ARBA00004141"/>
    </source>
</evidence>
<feature type="transmembrane region" description="Helical" evidence="8">
    <location>
        <begin position="228"/>
        <end position="251"/>
    </location>
</feature>
<keyword evidence="7 8" id="KW-0472">Membrane</keyword>
<evidence type="ECO:0000256" key="6">
    <source>
        <dbReference type="ARBA" id="ARBA00022989"/>
    </source>
</evidence>
<evidence type="ECO:0000313" key="11">
    <source>
        <dbReference type="Proteomes" id="UP000215902"/>
    </source>
</evidence>
<evidence type="ECO:0000256" key="7">
    <source>
        <dbReference type="ARBA" id="ARBA00023136"/>
    </source>
</evidence>
<organism evidence="10 11">
    <name type="scientific">Macrostomum lignano</name>
    <dbReference type="NCBI Taxonomy" id="282301"/>
    <lineage>
        <taxon>Eukaryota</taxon>
        <taxon>Metazoa</taxon>
        <taxon>Spiralia</taxon>
        <taxon>Lophotrochozoa</taxon>
        <taxon>Platyhelminthes</taxon>
        <taxon>Rhabditophora</taxon>
        <taxon>Macrostomorpha</taxon>
        <taxon>Macrostomida</taxon>
        <taxon>Macrostomidae</taxon>
        <taxon>Macrostomum</taxon>
    </lineage>
</organism>
<evidence type="ECO:0000256" key="8">
    <source>
        <dbReference type="RuleBase" id="RU363058"/>
    </source>
</evidence>
<dbReference type="AlphaFoldDB" id="A0A267GZU0"/>
<dbReference type="GO" id="GO:0035435">
    <property type="term" value="P:phosphate ion transmembrane transport"/>
    <property type="evidence" value="ECO:0007669"/>
    <property type="project" value="TreeGrafter"/>
</dbReference>
<evidence type="ECO:0000313" key="10">
    <source>
        <dbReference type="EMBL" id="PAA91570.1"/>
    </source>
</evidence>
<feature type="transmembrane region" description="Helical" evidence="8">
    <location>
        <begin position="12"/>
        <end position="28"/>
    </location>
</feature>
<comment type="subcellular location">
    <subcellularLocation>
        <location evidence="1 8">Membrane</location>
        <topology evidence="1 8">Multi-pass membrane protein</topology>
    </subcellularLocation>
</comment>
<dbReference type="GO" id="GO:0016020">
    <property type="term" value="C:membrane"/>
    <property type="evidence" value="ECO:0007669"/>
    <property type="project" value="UniProtKB-SubCell"/>
</dbReference>
<dbReference type="PANTHER" id="PTHR11101">
    <property type="entry name" value="PHOSPHATE TRANSPORTER"/>
    <property type="match status" value="1"/>
</dbReference>
<feature type="region of interest" description="Disordered" evidence="9">
    <location>
        <begin position="360"/>
        <end position="387"/>
    </location>
</feature>
<protein>
    <recommendedName>
        <fullName evidence="8">Phosphate transporter</fullName>
    </recommendedName>
</protein>
<feature type="transmembrane region" description="Helical" evidence="8">
    <location>
        <begin position="486"/>
        <end position="506"/>
    </location>
</feature>
<evidence type="ECO:0000256" key="3">
    <source>
        <dbReference type="ARBA" id="ARBA00022448"/>
    </source>
</evidence>
<evidence type="ECO:0000256" key="2">
    <source>
        <dbReference type="ARBA" id="ARBA00009916"/>
    </source>
</evidence>
<reference evidence="10 11" key="1">
    <citation type="submission" date="2017-06" db="EMBL/GenBank/DDBJ databases">
        <title>A platform for efficient transgenesis in Macrostomum lignano, a flatworm model organism for stem cell research.</title>
        <authorList>
            <person name="Berezikov E."/>
        </authorList>
    </citation>
    <scope>NUCLEOTIDE SEQUENCE [LARGE SCALE GENOMIC DNA]</scope>
    <source>
        <strain evidence="10">DV1</strain>
        <tissue evidence="10">Whole organism</tissue>
    </source>
</reference>
<dbReference type="PANTHER" id="PTHR11101:SF80">
    <property type="entry name" value="PHOSPHATE TRANSPORTER"/>
    <property type="match status" value="1"/>
</dbReference>
<dbReference type="STRING" id="282301.A0A267GZU0"/>
<keyword evidence="4 8" id="KW-0592">Phosphate transport</keyword>
<dbReference type="Pfam" id="PF01384">
    <property type="entry name" value="PHO4"/>
    <property type="match status" value="1"/>
</dbReference>
<gene>
    <name evidence="10" type="ORF">BOX15_Mlig021676g1</name>
</gene>
<comment type="function">
    <text evidence="8">Sodium-phosphate symporter.</text>
</comment>
<sequence length="569" mass="61490">MFDVQIPQEQIWIVVLGFIIAFVLAFGIGANDVANSFGTSVGSKVLTLRQACILASIFETLGSVLLGAKVSETIRKGIITPELYIKDNVNQTNGTIGDGSQLMMLGQLSSLAGTCIWLLVATFFRVPVSGTHSIVGATVGFSLVAKGTQGVDWKKLGLIVASWFISPLLSGGISVFFFYLVKRFVLTKKDPLEPGLRFLPLIYGFTIVINVFSIVYEGPDLLKFNLIPLWGAIVIAYTVGIICSVAVKQFVIPWQRRRILKEMNELEIEMQRLTNGQLDDANENDEDQDVKLAAGNGERRLGDRIPEKIAEEEDELTDSTAALDKMKVLTGAAAANDEDNPKVAVLSAAGKRKQKKSLLKLPFKRDGKNGGEEEVPASADEAEGAEVPEMRDQPEQCRIFAWLQILTAVFGSFAHGGNDVSNAIGPLVGLWSIATTQDILSKPTMTPVHILLFGGVGISIGLWVWGRRVIKTLGEDLTTITPSSGFCIELGAALAVLIASNIGIPISTTHCKVGSVVLVGFFRSRDNVQWSIFRNILLAWVVTLPISGGISGGIMAFLRAVLYRPQAAA</sequence>
<feature type="transmembrane region" description="Helical" evidence="8">
    <location>
        <begin position="156"/>
        <end position="178"/>
    </location>
</feature>
<name>A0A267GZU0_9PLAT</name>
<dbReference type="Proteomes" id="UP000215902">
    <property type="component" value="Unassembled WGS sequence"/>
</dbReference>
<proteinExistence type="inferred from homology"/>
<feature type="transmembrane region" description="Helical" evidence="8">
    <location>
        <begin position="48"/>
        <end position="68"/>
    </location>
</feature>
<evidence type="ECO:0000256" key="5">
    <source>
        <dbReference type="ARBA" id="ARBA00022692"/>
    </source>
</evidence>
<keyword evidence="3 8" id="KW-0813">Transport</keyword>
<evidence type="ECO:0000256" key="4">
    <source>
        <dbReference type="ARBA" id="ARBA00022592"/>
    </source>
</evidence>
<feature type="transmembrane region" description="Helical" evidence="8">
    <location>
        <begin position="399"/>
        <end position="417"/>
    </location>
</feature>
<comment type="similarity">
    <text evidence="2 8">Belongs to the inorganic phosphate transporter (PiT) (TC 2.A.20) family.</text>
</comment>
<dbReference type="GO" id="GO:0005315">
    <property type="term" value="F:phosphate transmembrane transporter activity"/>
    <property type="evidence" value="ECO:0007669"/>
    <property type="project" value="InterPro"/>
</dbReference>
<feature type="transmembrane region" description="Helical" evidence="8">
    <location>
        <begin position="102"/>
        <end position="124"/>
    </location>
</feature>
<keyword evidence="5 8" id="KW-0812">Transmembrane</keyword>
<keyword evidence="11" id="KW-1185">Reference proteome</keyword>
<accession>A0A267GZU0</accession>
<dbReference type="EMBL" id="NIVC01000084">
    <property type="protein sequence ID" value="PAA91570.1"/>
    <property type="molecule type" value="Genomic_DNA"/>
</dbReference>
<comment type="caution">
    <text evidence="10">The sequence shown here is derived from an EMBL/GenBank/DDBJ whole genome shotgun (WGS) entry which is preliminary data.</text>
</comment>
<feature type="transmembrane region" description="Helical" evidence="8">
    <location>
        <begin position="537"/>
        <end position="558"/>
    </location>
</feature>